<feature type="non-terminal residue" evidence="19">
    <location>
        <position position="1"/>
    </location>
</feature>
<evidence type="ECO:0000256" key="9">
    <source>
        <dbReference type="ARBA" id="ARBA00022859"/>
    </source>
</evidence>
<accession>A0A9F2WGE5</accession>
<dbReference type="CTD" id="919"/>
<evidence type="ECO:0000256" key="16">
    <source>
        <dbReference type="SAM" id="MobiDB-lite"/>
    </source>
</evidence>
<evidence type="ECO:0000256" key="14">
    <source>
        <dbReference type="ARBA" id="ARBA00030941"/>
    </source>
</evidence>
<keyword evidence="13" id="KW-0675">Receptor</keyword>
<dbReference type="SMART" id="SM00077">
    <property type="entry name" value="ITAM"/>
    <property type="match status" value="3"/>
</dbReference>
<feature type="transmembrane region" description="Helical" evidence="17">
    <location>
        <begin position="13"/>
        <end position="33"/>
    </location>
</feature>
<evidence type="ECO:0000256" key="10">
    <source>
        <dbReference type="ARBA" id="ARBA00022989"/>
    </source>
</evidence>
<dbReference type="PANTHER" id="PTHR10035:SF2">
    <property type="entry name" value="T-CELL SURFACE GLYCOPROTEIN CD3 ZETA CHAIN"/>
    <property type="match status" value="1"/>
</dbReference>
<dbReference type="Pfam" id="PF11628">
    <property type="entry name" value="TCR_zetazeta"/>
    <property type="match status" value="1"/>
</dbReference>
<name>A0A9F2WGE5_PYTBI</name>
<keyword evidence="9" id="KW-0391">Immunity</keyword>
<keyword evidence="8" id="KW-0677">Repeat</keyword>
<gene>
    <name evidence="19" type="primary">CD247</name>
</gene>
<keyword evidence="7" id="KW-0732">Signal</keyword>
<dbReference type="OrthoDB" id="9941225at2759"/>
<feature type="region of interest" description="Disordered" evidence="16">
    <location>
        <begin position="38"/>
        <end position="96"/>
    </location>
</feature>
<keyword evidence="4" id="KW-1003">Cell membrane</keyword>
<comment type="subcellular location">
    <subcellularLocation>
        <location evidence="1">Cell membrane</location>
        <topology evidence="1">Single-pass type I membrane protein</topology>
    </subcellularLocation>
</comment>
<protein>
    <recommendedName>
        <fullName evidence="3">T-cell surface glycoprotein CD3 zeta chain</fullName>
    </recommendedName>
    <alternativeName>
        <fullName evidence="14">T-cell receptor T3 zeta chain</fullName>
    </alternativeName>
</protein>
<dbReference type="InterPro" id="IPR024128">
    <property type="entry name" value="T-cell_CD3_zeta"/>
</dbReference>
<evidence type="ECO:0000256" key="5">
    <source>
        <dbReference type="ARBA" id="ARBA00022553"/>
    </source>
</evidence>
<proteinExistence type="inferred from homology"/>
<dbReference type="Proteomes" id="UP000695026">
    <property type="component" value="Unplaced"/>
</dbReference>
<dbReference type="PANTHER" id="PTHR10035">
    <property type="entry name" value="T-CELL SURFACE GLYCOPROTEIN CD3 ZETA CHAIN"/>
    <property type="match status" value="1"/>
</dbReference>
<evidence type="ECO:0000256" key="12">
    <source>
        <dbReference type="ARBA" id="ARBA00023136"/>
    </source>
</evidence>
<dbReference type="RefSeq" id="XP_007437754.1">
    <property type="nucleotide sequence ID" value="XM_007437692.3"/>
</dbReference>
<reference evidence="19" key="1">
    <citation type="submission" date="2025-08" db="UniProtKB">
        <authorList>
            <consortium name="RefSeq"/>
        </authorList>
    </citation>
    <scope>IDENTIFICATION</scope>
    <source>
        <tissue evidence="19">Liver</tissue>
    </source>
</reference>
<dbReference type="GO" id="GO:0004888">
    <property type="term" value="F:transmembrane signaling receptor activity"/>
    <property type="evidence" value="ECO:0007669"/>
    <property type="project" value="InterPro"/>
</dbReference>
<dbReference type="OMA" id="TDPKLCY"/>
<keyword evidence="18" id="KW-1185">Reference proteome</keyword>
<keyword evidence="12 17" id="KW-0472">Membrane</keyword>
<evidence type="ECO:0000256" key="13">
    <source>
        <dbReference type="ARBA" id="ARBA00023170"/>
    </source>
</evidence>
<keyword evidence="6 17" id="KW-0812">Transmembrane</keyword>
<evidence type="ECO:0000313" key="19">
    <source>
        <dbReference type="RefSeq" id="XP_007437754.1"/>
    </source>
</evidence>
<keyword evidence="11" id="KW-1064">Adaptive immunity</keyword>
<dbReference type="PROSITE" id="PS51055">
    <property type="entry name" value="ITAM_1"/>
    <property type="match status" value="1"/>
</dbReference>
<dbReference type="GeneID" id="103049017"/>
<evidence type="ECO:0000256" key="1">
    <source>
        <dbReference type="ARBA" id="ARBA00004251"/>
    </source>
</evidence>
<keyword evidence="10 17" id="KW-1133">Transmembrane helix</keyword>
<feature type="compositionally biased region" description="Basic and acidic residues" evidence="16">
    <location>
        <begin position="58"/>
        <end position="73"/>
    </location>
</feature>
<dbReference type="InterPro" id="IPR021663">
    <property type="entry name" value="CD3_zeta/IgE_Fc_rcpt_gamma"/>
</dbReference>
<dbReference type="AlphaFoldDB" id="A0A9F2WGE5"/>
<evidence type="ECO:0000256" key="4">
    <source>
        <dbReference type="ARBA" id="ARBA00022475"/>
    </source>
</evidence>
<evidence type="ECO:0000256" key="8">
    <source>
        <dbReference type="ARBA" id="ARBA00022737"/>
    </source>
</evidence>
<dbReference type="GO" id="GO:0042105">
    <property type="term" value="C:alpha-beta T cell receptor complex"/>
    <property type="evidence" value="ECO:0007669"/>
    <property type="project" value="TreeGrafter"/>
</dbReference>
<feature type="compositionally biased region" description="Polar residues" evidence="16">
    <location>
        <begin position="43"/>
        <end position="56"/>
    </location>
</feature>
<evidence type="ECO:0000313" key="18">
    <source>
        <dbReference type="Proteomes" id="UP000695026"/>
    </source>
</evidence>
<dbReference type="GO" id="GO:0050852">
    <property type="term" value="P:T cell receptor signaling pathway"/>
    <property type="evidence" value="ECO:0007669"/>
    <property type="project" value="TreeGrafter"/>
</dbReference>
<evidence type="ECO:0000256" key="3">
    <source>
        <dbReference type="ARBA" id="ARBA00020448"/>
    </source>
</evidence>
<evidence type="ECO:0000256" key="6">
    <source>
        <dbReference type="ARBA" id="ARBA00022692"/>
    </source>
</evidence>
<comment type="similarity">
    <text evidence="2">Belongs to the CD3Z/FCER1G family.</text>
</comment>
<comment type="function">
    <text evidence="15">Part of the TCR-CD3 complex present on T-lymphocyte cell surface that plays an essential role in adaptive immune response. When antigen presenting cells (APCs) activate T-cell receptor (TCR), TCR-mediated signals are transmitted across the cell membrane by the CD3 chains CD3D, CD3E, CD3G and CD3Z. All CD3 chains contain immunoreceptor tyrosine-based activation motifs (ITAMs) in their cytoplasmic domain. Upon TCR engagement, these motifs become phosphorylated by Src family protein tyrosine kinases LCK and FYN, resulting in the activation of downstream signaling pathways. CD3Z ITAMs phosphorylation creates multiple docking sites for the protein kinase ZAP70 leading to ZAP70 phosphorylation and its conversion into a catalytically active enzyme. Plays an important role in intrathymic T-cell differentiation. Additionally, participates in the activity-dependent synapse formation of retinal ganglion cells (RGCs) in both the retina and dorsal lateral geniculate nucleus (dLGN).</text>
</comment>
<organism evidence="18 19">
    <name type="scientific">Python bivittatus</name>
    <name type="common">Burmese python</name>
    <name type="synonym">Python molurus bivittatus</name>
    <dbReference type="NCBI Taxonomy" id="176946"/>
    <lineage>
        <taxon>Eukaryota</taxon>
        <taxon>Metazoa</taxon>
        <taxon>Chordata</taxon>
        <taxon>Craniata</taxon>
        <taxon>Vertebrata</taxon>
        <taxon>Euteleostomi</taxon>
        <taxon>Lepidosauria</taxon>
        <taxon>Squamata</taxon>
        <taxon>Bifurcata</taxon>
        <taxon>Unidentata</taxon>
        <taxon>Episquamata</taxon>
        <taxon>Toxicofera</taxon>
        <taxon>Serpentes</taxon>
        <taxon>Henophidia</taxon>
        <taxon>Pythonidae</taxon>
        <taxon>Python</taxon>
    </lineage>
</organism>
<keyword evidence="5" id="KW-0597">Phosphoprotein</keyword>
<sequence length="146" mass="16433">ADALGLTDPKLCYILDGILLIYAIIITALFMKVKLGNHPAESKPSQNPNDIYNKLSSGHRDEYDSLGVKKSDMDLEMAGENQRRRKKPQDKVYTSLQRDKMGEAYSEIGKKGERHRGKGNDILYQGLSPATKDTYSALQMQQIHPH</sequence>
<dbReference type="GO" id="GO:0002250">
    <property type="term" value="P:adaptive immune response"/>
    <property type="evidence" value="ECO:0007669"/>
    <property type="project" value="UniProtKB-KW"/>
</dbReference>
<evidence type="ECO:0000256" key="17">
    <source>
        <dbReference type="SAM" id="Phobius"/>
    </source>
</evidence>
<evidence type="ECO:0000256" key="15">
    <source>
        <dbReference type="ARBA" id="ARBA00045360"/>
    </source>
</evidence>
<evidence type="ECO:0000256" key="11">
    <source>
        <dbReference type="ARBA" id="ARBA00023130"/>
    </source>
</evidence>
<evidence type="ECO:0000256" key="7">
    <source>
        <dbReference type="ARBA" id="ARBA00022729"/>
    </source>
</evidence>
<dbReference type="KEGG" id="pbi:103049017"/>
<evidence type="ECO:0000256" key="2">
    <source>
        <dbReference type="ARBA" id="ARBA00007280"/>
    </source>
</evidence>
<dbReference type="InterPro" id="IPR003110">
    <property type="entry name" value="Phos_immunorcpt_sig_ITAM"/>
</dbReference>